<dbReference type="PANTHER" id="PTHR12406">
    <property type="entry name" value="CALCIUM-INDEPENDENT PHOSPHOLIPASE A2 IPLA2 -RELATED"/>
    <property type="match status" value="1"/>
</dbReference>
<dbReference type="InterPro" id="IPR033562">
    <property type="entry name" value="PLPL"/>
</dbReference>
<dbReference type="GO" id="GO:0005811">
    <property type="term" value="C:lipid droplet"/>
    <property type="evidence" value="ECO:0007669"/>
    <property type="project" value="TreeGrafter"/>
</dbReference>
<dbReference type="GO" id="GO:0004806">
    <property type="term" value="F:triacylglycerol lipase activity"/>
    <property type="evidence" value="ECO:0007669"/>
    <property type="project" value="TreeGrafter"/>
</dbReference>
<name>A0A6C0LCA0_9ZZZZ</name>
<protein>
    <recommendedName>
        <fullName evidence="2">PNPLA domain-containing protein</fullName>
    </recommendedName>
</protein>
<evidence type="ECO:0008006" key="2">
    <source>
        <dbReference type="Google" id="ProtNLM"/>
    </source>
</evidence>
<dbReference type="PANTHER" id="PTHR12406:SF7">
    <property type="entry name" value="PATATIN-LIKE PHOSPHOLIPASE DOMAIN-CONTAINING PROTEIN 4"/>
    <property type="match status" value="1"/>
</dbReference>
<proteinExistence type="predicted"/>
<dbReference type="InterPro" id="IPR016035">
    <property type="entry name" value="Acyl_Trfase/lysoPLipase"/>
</dbReference>
<dbReference type="SUPFAM" id="SSF52151">
    <property type="entry name" value="FabD/lysophospholipase-like"/>
    <property type="match status" value="1"/>
</dbReference>
<evidence type="ECO:0000313" key="1">
    <source>
        <dbReference type="EMBL" id="QHU27685.1"/>
    </source>
</evidence>
<dbReference type="GO" id="GO:0019433">
    <property type="term" value="P:triglyceride catabolic process"/>
    <property type="evidence" value="ECO:0007669"/>
    <property type="project" value="TreeGrafter"/>
</dbReference>
<dbReference type="EMBL" id="MN740460">
    <property type="protein sequence ID" value="QHU27685.1"/>
    <property type="molecule type" value="Genomic_DNA"/>
</dbReference>
<reference evidence="1" key="1">
    <citation type="journal article" date="2020" name="Nature">
        <title>Giant virus diversity and host interactions through global metagenomics.</title>
        <authorList>
            <person name="Schulz F."/>
            <person name="Roux S."/>
            <person name="Paez-Espino D."/>
            <person name="Jungbluth S."/>
            <person name="Walsh D.A."/>
            <person name="Denef V.J."/>
            <person name="McMahon K.D."/>
            <person name="Konstantinidis K.T."/>
            <person name="Eloe-Fadrosh E.A."/>
            <person name="Kyrpides N.C."/>
            <person name="Woyke T."/>
        </authorList>
    </citation>
    <scope>NUCLEOTIDE SEQUENCE</scope>
    <source>
        <strain evidence="1">GVMAG-M-3300027769-26</strain>
    </source>
</reference>
<accession>A0A6C0LCA0</accession>
<dbReference type="AlphaFoldDB" id="A0A6C0LCA0"/>
<sequence length="250" mass="28823">MRSYIKLIALMLCNLSMLGRAFVNINVYGTGLYLPYSIGVVGYIKNNIPITDYNITGISGGAWCSLLYTQEDDMSNHDTIWDYSVGKEVSRICLHNDLRVFQNNVGKNMKLRYANKKPLNLEKISIVSTNVNKLYNMKNEKHGNFDNIDDLIDFCLCSSYIPYISGSTFSKKYKGSFYIDGEVKSTIHAESNKKNTIDIHRLMWGRQFSRKELLYLDKDKSRELFANGWEDTKNNKDKILDILKNYKSIP</sequence>
<dbReference type="GO" id="GO:0005737">
    <property type="term" value="C:cytoplasm"/>
    <property type="evidence" value="ECO:0007669"/>
    <property type="project" value="TreeGrafter"/>
</dbReference>
<organism evidence="1">
    <name type="scientific">viral metagenome</name>
    <dbReference type="NCBI Taxonomy" id="1070528"/>
    <lineage>
        <taxon>unclassified sequences</taxon>
        <taxon>metagenomes</taxon>
        <taxon>organismal metagenomes</taxon>
    </lineage>
</organism>
<dbReference type="GO" id="GO:0016020">
    <property type="term" value="C:membrane"/>
    <property type="evidence" value="ECO:0007669"/>
    <property type="project" value="TreeGrafter"/>
</dbReference>
<dbReference type="GO" id="GO:0055088">
    <property type="term" value="P:lipid homeostasis"/>
    <property type="evidence" value="ECO:0007669"/>
    <property type="project" value="TreeGrafter"/>
</dbReference>